<dbReference type="Proteomes" id="UP001589789">
    <property type="component" value="Unassembled WGS sequence"/>
</dbReference>
<dbReference type="InterPro" id="IPR050300">
    <property type="entry name" value="GDXG_lipolytic_enzyme"/>
</dbReference>
<dbReference type="PANTHER" id="PTHR48081">
    <property type="entry name" value="AB HYDROLASE SUPERFAMILY PROTEIN C4A8.06C"/>
    <property type="match status" value="1"/>
</dbReference>
<reference evidence="3 4" key="1">
    <citation type="submission" date="2024-09" db="EMBL/GenBank/DDBJ databases">
        <authorList>
            <person name="Sun Q."/>
            <person name="Mori K."/>
        </authorList>
    </citation>
    <scope>NUCLEOTIDE SEQUENCE [LARGE SCALE GENOMIC DNA]</scope>
    <source>
        <strain evidence="3 4">CCM 7468</strain>
    </source>
</reference>
<feature type="domain" description="BD-FAE-like" evidence="2">
    <location>
        <begin position="63"/>
        <end position="162"/>
    </location>
</feature>
<proteinExistence type="predicted"/>
<name>A0ABV6IM53_9PROT</name>
<dbReference type="InterPro" id="IPR049492">
    <property type="entry name" value="BD-FAE-like_dom"/>
</dbReference>
<organism evidence="3 4">
    <name type="scientific">Muricoccus vinaceus</name>
    <dbReference type="NCBI Taxonomy" id="424704"/>
    <lineage>
        <taxon>Bacteria</taxon>
        <taxon>Pseudomonadati</taxon>
        <taxon>Pseudomonadota</taxon>
        <taxon>Alphaproteobacteria</taxon>
        <taxon>Acetobacterales</taxon>
        <taxon>Roseomonadaceae</taxon>
        <taxon>Muricoccus</taxon>
    </lineage>
</organism>
<evidence type="ECO:0000256" key="1">
    <source>
        <dbReference type="ARBA" id="ARBA00022801"/>
    </source>
</evidence>
<dbReference type="Pfam" id="PF20434">
    <property type="entry name" value="BD-FAE"/>
    <property type="match status" value="1"/>
</dbReference>
<dbReference type="GO" id="GO:0016787">
    <property type="term" value="F:hydrolase activity"/>
    <property type="evidence" value="ECO:0007669"/>
    <property type="project" value="UniProtKB-KW"/>
</dbReference>
<dbReference type="InterPro" id="IPR029058">
    <property type="entry name" value="AB_hydrolase_fold"/>
</dbReference>
<dbReference type="Gene3D" id="3.40.50.1820">
    <property type="entry name" value="alpha/beta hydrolase"/>
    <property type="match status" value="1"/>
</dbReference>
<dbReference type="EMBL" id="JBHLVZ010000002">
    <property type="protein sequence ID" value="MFC0384427.1"/>
    <property type="molecule type" value="Genomic_DNA"/>
</dbReference>
<dbReference type="SUPFAM" id="SSF53474">
    <property type="entry name" value="alpha/beta-Hydrolases"/>
    <property type="match status" value="1"/>
</dbReference>
<dbReference type="RefSeq" id="WP_377048484.1">
    <property type="nucleotide sequence ID" value="NZ_JBHLVZ010000002.1"/>
</dbReference>
<dbReference type="PANTHER" id="PTHR48081:SF33">
    <property type="entry name" value="KYNURENINE FORMAMIDASE"/>
    <property type="match status" value="1"/>
</dbReference>
<keyword evidence="4" id="KW-1185">Reference proteome</keyword>
<evidence type="ECO:0000259" key="2">
    <source>
        <dbReference type="Pfam" id="PF20434"/>
    </source>
</evidence>
<protein>
    <submittedName>
        <fullName evidence="3">Alpha/beta hydrolase</fullName>
    </submittedName>
</protein>
<comment type="caution">
    <text evidence="3">The sequence shown here is derived from an EMBL/GenBank/DDBJ whole genome shotgun (WGS) entry which is preliminary data.</text>
</comment>
<sequence length="293" mass="30619">MNGFAGGPDAGGLRAAVAAMGASFDAEVLERTRLLYAPHVRAARPDQRVIADIAYGADPRQKLDLYLPARPSGPALVFVPGGGFTGGDKNGDGTFYGNLGRYFAGHGMLTAVINYRLSPAHPWPAGSEDVAGAVAWVRAHAGDHGGSGRTFLMGQSAGAAHAAGFLFNDAFHAEGGPGIDAAVLMSGIYRVGAGSPPHVRAYFGGDEAAFAERSPIAHAGRSRVPLMLCLAEFDPAPLAAPSFELAQSVTMRDGRSPHFAWFAGHNHVSTVMSLGTPQEDVGNALRDFLERQR</sequence>
<evidence type="ECO:0000313" key="4">
    <source>
        <dbReference type="Proteomes" id="UP001589789"/>
    </source>
</evidence>
<accession>A0ABV6IM53</accession>
<gene>
    <name evidence="3" type="ORF">ACFFIC_02550</name>
</gene>
<evidence type="ECO:0000313" key="3">
    <source>
        <dbReference type="EMBL" id="MFC0384427.1"/>
    </source>
</evidence>
<keyword evidence="1 3" id="KW-0378">Hydrolase</keyword>